<sequence length="328" mass="36744">MTSPHLRVGIASPSSAVAAAATQASSEPAKPPAPSSCKDAARLARNNPRLLSFDELPAWYQDNPHIRHGCRPVSSSMITSLLSWGYIHNETINIYSHLIPAIAFVLGDWYIDQYLHGHYSRLTIADDFVFAFFLLTAAICLGLSSIYHTLINHSQALESLYLRLDFVGIILLTISDFVSGIHMVFWCEPIQRRIYWAMILSLGLMAVFVMIGPKFQGRRWRNFRILCFVGTGMSGLIPLAHGIYLFGFSQMLKQSGMPYYLIEGGFLCLGALVYATRFPEFISPGKFDLFGSSHQIFHILVVMATVTQLMGILAAFDYNYHHRICPLL</sequence>
<evidence type="ECO:0000256" key="4">
    <source>
        <dbReference type="ARBA" id="ARBA00022989"/>
    </source>
</evidence>
<reference evidence="8 9" key="1">
    <citation type="submission" date="2015-09" db="EMBL/GenBank/DDBJ databases">
        <title>Host preference determinants of Valsa canker pathogens revealed by comparative genomics.</title>
        <authorList>
            <person name="Yin Z."/>
            <person name="Huang L."/>
        </authorList>
    </citation>
    <scope>NUCLEOTIDE SEQUENCE [LARGE SCALE GENOMIC DNA]</scope>
    <source>
        <strain evidence="8 9">YSFL</strain>
    </source>
</reference>
<dbReference type="GO" id="GO:0046872">
    <property type="term" value="F:metal ion binding"/>
    <property type="evidence" value="ECO:0007669"/>
    <property type="project" value="UniProtKB-KW"/>
</dbReference>
<keyword evidence="5 7" id="KW-0472">Membrane</keyword>
<feature type="binding site" evidence="6">
    <location>
        <position position="298"/>
    </location>
    <ligand>
        <name>Zn(2+)</name>
        <dbReference type="ChEBI" id="CHEBI:29105"/>
    </ligand>
</feature>
<dbReference type="InterPro" id="IPR004254">
    <property type="entry name" value="AdipoR/HlyIII-related"/>
</dbReference>
<feature type="transmembrane region" description="Helical" evidence="7">
    <location>
        <begin position="194"/>
        <end position="211"/>
    </location>
</feature>
<dbReference type="OrthoDB" id="529367at2759"/>
<comment type="similarity">
    <text evidence="2">Belongs to the ADIPOR family.</text>
</comment>
<keyword evidence="3 7" id="KW-0812">Transmembrane</keyword>
<feature type="transmembrane region" description="Helical" evidence="7">
    <location>
        <begin position="123"/>
        <end position="146"/>
    </location>
</feature>
<accession>A0A423W118</accession>
<name>A0A423W118_CYTCH</name>
<comment type="subcellular location">
    <subcellularLocation>
        <location evidence="1">Membrane</location>
        <topology evidence="1">Multi-pass membrane protein</topology>
    </subcellularLocation>
</comment>
<gene>
    <name evidence="8" type="ORF">VSDG_04119</name>
</gene>
<evidence type="ECO:0000256" key="2">
    <source>
        <dbReference type="ARBA" id="ARBA00007018"/>
    </source>
</evidence>
<feature type="transmembrane region" description="Helical" evidence="7">
    <location>
        <begin position="166"/>
        <end position="187"/>
    </location>
</feature>
<feature type="transmembrane region" description="Helical" evidence="7">
    <location>
        <begin position="296"/>
        <end position="316"/>
    </location>
</feature>
<feature type="transmembrane region" description="Helical" evidence="7">
    <location>
        <begin position="223"/>
        <end position="246"/>
    </location>
</feature>
<keyword evidence="4 7" id="KW-1133">Transmembrane helix</keyword>
<evidence type="ECO:0000313" key="8">
    <source>
        <dbReference type="EMBL" id="ROV97035.1"/>
    </source>
</evidence>
<evidence type="ECO:0000256" key="1">
    <source>
        <dbReference type="ARBA" id="ARBA00004141"/>
    </source>
</evidence>
<evidence type="ECO:0000313" key="9">
    <source>
        <dbReference type="Proteomes" id="UP000284375"/>
    </source>
</evidence>
<evidence type="ECO:0000256" key="5">
    <source>
        <dbReference type="ARBA" id="ARBA00023136"/>
    </source>
</evidence>
<feature type="binding site" evidence="6">
    <location>
        <position position="148"/>
    </location>
    <ligand>
        <name>Zn(2+)</name>
        <dbReference type="ChEBI" id="CHEBI:29105"/>
    </ligand>
</feature>
<dbReference type="PANTHER" id="PTHR20855">
    <property type="entry name" value="ADIPOR/PROGESTIN RECEPTOR-RELATED"/>
    <property type="match status" value="1"/>
</dbReference>
<organism evidence="8 9">
    <name type="scientific">Cytospora chrysosperma</name>
    <name type="common">Cytospora canker fungus</name>
    <name type="synonym">Sphaeria chrysosperma</name>
    <dbReference type="NCBI Taxonomy" id="252740"/>
    <lineage>
        <taxon>Eukaryota</taxon>
        <taxon>Fungi</taxon>
        <taxon>Dikarya</taxon>
        <taxon>Ascomycota</taxon>
        <taxon>Pezizomycotina</taxon>
        <taxon>Sordariomycetes</taxon>
        <taxon>Sordariomycetidae</taxon>
        <taxon>Diaporthales</taxon>
        <taxon>Cytosporaceae</taxon>
        <taxon>Cytospora</taxon>
    </lineage>
</organism>
<proteinExistence type="inferred from homology"/>
<dbReference type="PANTHER" id="PTHR20855:SF52">
    <property type="entry name" value="ADIPONECTIN RECEPTOR PROTEIN"/>
    <property type="match status" value="1"/>
</dbReference>
<keyword evidence="6" id="KW-0862">Zinc</keyword>
<keyword evidence="6" id="KW-0479">Metal-binding</keyword>
<protein>
    <submittedName>
        <fullName evidence="8">Uncharacterized protein</fullName>
    </submittedName>
</protein>
<dbReference type="STRING" id="252740.A0A423W118"/>
<dbReference type="Proteomes" id="UP000284375">
    <property type="component" value="Unassembled WGS sequence"/>
</dbReference>
<dbReference type="GO" id="GO:0016020">
    <property type="term" value="C:membrane"/>
    <property type="evidence" value="ECO:0007669"/>
    <property type="project" value="UniProtKB-SubCell"/>
</dbReference>
<dbReference type="EMBL" id="LJZO01000018">
    <property type="protein sequence ID" value="ROV97035.1"/>
    <property type="molecule type" value="Genomic_DNA"/>
</dbReference>
<dbReference type="AlphaFoldDB" id="A0A423W118"/>
<keyword evidence="9" id="KW-1185">Reference proteome</keyword>
<dbReference type="GO" id="GO:0006882">
    <property type="term" value="P:intracellular zinc ion homeostasis"/>
    <property type="evidence" value="ECO:0007669"/>
    <property type="project" value="TreeGrafter"/>
</dbReference>
<evidence type="ECO:0000256" key="7">
    <source>
        <dbReference type="SAM" id="Phobius"/>
    </source>
</evidence>
<feature type="transmembrane region" description="Helical" evidence="7">
    <location>
        <begin position="258"/>
        <end position="276"/>
    </location>
</feature>
<dbReference type="Pfam" id="PF03006">
    <property type="entry name" value="HlyIII"/>
    <property type="match status" value="1"/>
</dbReference>
<evidence type="ECO:0000256" key="3">
    <source>
        <dbReference type="ARBA" id="ARBA00022692"/>
    </source>
</evidence>
<evidence type="ECO:0000256" key="6">
    <source>
        <dbReference type="PIRSR" id="PIRSR604254-1"/>
    </source>
</evidence>
<feature type="binding site" evidence="6">
    <location>
        <position position="294"/>
    </location>
    <ligand>
        <name>Zn(2+)</name>
        <dbReference type="ChEBI" id="CHEBI:29105"/>
    </ligand>
</feature>
<comment type="caution">
    <text evidence="8">The sequence shown here is derived from an EMBL/GenBank/DDBJ whole genome shotgun (WGS) entry which is preliminary data.</text>
</comment>
<dbReference type="GO" id="GO:0038023">
    <property type="term" value="F:signaling receptor activity"/>
    <property type="evidence" value="ECO:0007669"/>
    <property type="project" value="TreeGrafter"/>
</dbReference>